<dbReference type="RefSeq" id="WP_211937591.1">
    <property type="nucleotide sequence ID" value="NZ_CP073078.1"/>
</dbReference>
<feature type="domain" description="Prolyl 4-hydroxylase alpha subunit Fe(2+) 2OG dioxygenase" evidence="1">
    <location>
        <begin position="100"/>
        <end position="178"/>
    </location>
</feature>
<evidence type="ECO:0000313" key="3">
    <source>
        <dbReference type="Proteomes" id="UP000676409"/>
    </source>
</evidence>
<organism evidence="2 3">
    <name type="scientific">Phenylobacterium montanum</name>
    <dbReference type="NCBI Taxonomy" id="2823693"/>
    <lineage>
        <taxon>Bacteria</taxon>
        <taxon>Pseudomonadati</taxon>
        <taxon>Pseudomonadota</taxon>
        <taxon>Alphaproteobacteria</taxon>
        <taxon>Caulobacterales</taxon>
        <taxon>Caulobacteraceae</taxon>
        <taxon>Phenylobacterium</taxon>
    </lineage>
</organism>
<keyword evidence="3" id="KW-1185">Reference proteome</keyword>
<dbReference type="Proteomes" id="UP000676409">
    <property type="component" value="Chromosome"/>
</dbReference>
<evidence type="ECO:0000313" key="2">
    <source>
        <dbReference type="EMBL" id="QUD87539.1"/>
    </source>
</evidence>
<dbReference type="EMBL" id="CP073078">
    <property type="protein sequence ID" value="QUD87539.1"/>
    <property type="molecule type" value="Genomic_DNA"/>
</dbReference>
<dbReference type="Gene3D" id="2.60.120.620">
    <property type="entry name" value="q2cbj1_9rhob like domain"/>
    <property type="match status" value="1"/>
</dbReference>
<accession>A0A975IUH6</accession>
<gene>
    <name evidence="2" type="ORF">KCG34_21200</name>
</gene>
<evidence type="ECO:0000259" key="1">
    <source>
        <dbReference type="Pfam" id="PF13640"/>
    </source>
</evidence>
<dbReference type="Pfam" id="PF13640">
    <property type="entry name" value="2OG-FeII_Oxy_3"/>
    <property type="match status" value="1"/>
</dbReference>
<protein>
    <submittedName>
        <fullName evidence="2">2OG-Fe(II) oxygenase</fullName>
    </submittedName>
</protein>
<proteinExistence type="predicted"/>
<dbReference type="InterPro" id="IPR044862">
    <property type="entry name" value="Pro_4_hyd_alph_FE2OG_OXY"/>
</dbReference>
<reference evidence="2" key="1">
    <citation type="submission" date="2021-04" db="EMBL/GenBank/DDBJ databases">
        <title>The complete genome sequence of Caulobacter sp. S6.</title>
        <authorList>
            <person name="Tang Y."/>
            <person name="Ouyang W."/>
            <person name="Liu Q."/>
            <person name="Huang B."/>
            <person name="Guo Z."/>
            <person name="Lei P."/>
        </authorList>
    </citation>
    <scope>NUCLEOTIDE SEQUENCE</scope>
    <source>
        <strain evidence="2">S6</strain>
    </source>
</reference>
<sequence length="206" mass="22703">MLDLDRLRAATVRDEPFRFFSTDIIDSEQLPAVLADFPTIHQSGLFPVEDLSGGLAFDALVEALRSPAFEAAMEEKLGLSLADKSLMITVRGRCAERDGRPHTDSEDKAATALIYLNPGPWEAEGGRIRLLNSADLDDVALEVAPRAGVMVAFRRSDRSWHGHPSFVGQRRYLMLNWLVSDGARAKHFAVHKLSSAAKKLGLVHAR</sequence>
<dbReference type="AlphaFoldDB" id="A0A975IUH6"/>
<name>A0A975IUH6_9CAUL</name>
<dbReference type="KEGG" id="caul:KCG34_21200"/>